<organism evidence="2">
    <name type="scientific">Pseudogymnoascus destructans</name>
    <dbReference type="NCBI Taxonomy" id="655981"/>
    <lineage>
        <taxon>Eukaryota</taxon>
        <taxon>Fungi</taxon>
        <taxon>Dikarya</taxon>
        <taxon>Ascomycota</taxon>
        <taxon>Pezizomycotina</taxon>
        <taxon>Leotiomycetes</taxon>
        <taxon>Thelebolales</taxon>
        <taxon>Thelebolaceae</taxon>
        <taxon>Pseudogymnoascus</taxon>
    </lineage>
</organism>
<dbReference type="Proteomes" id="UP000077154">
    <property type="component" value="Unassembled WGS sequence"/>
</dbReference>
<gene>
    <name evidence="2" type="ORF">VC83_08433</name>
</gene>
<keyword evidence="1" id="KW-0732">Signal</keyword>
<accession>A0A177A1E3</accession>
<sequence>MKFNTMDNTSSGALITNTLALFSILASVLASPILIADTPNSLASKSSCVLGKCGLSGQCFKKGSCLGINIFDPDWSHCGICSCPGQAFGGRTDPTCVMDTDCLNVQLGNRPDPCANKGHRYGGREASADPAPHRGDDGVIDKYSTNPNIEAPVNIPESIPFTNYLTSRHPQRSTIEADALEKLRESKPESYILNERDQLMNEYARLSDDGPSGPVIPDAAMMERLRSITHLRKRACYTIENGAMVSSACGMAENGIDIDGGVKAAVDVNLKKRGGCFTVENGVIVEKRGGCESVEPDVEAAVEKRVGCFVKEDGIVYAKPNCDDPDHWVGPPFPMAEGDPRDE</sequence>
<proteinExistence type="predicted"/>
<dbReference type="EMBL" id="KV441411">
    <property type="protein sequence ID" value="OAF55101.1"/>
    <property type="molecule type" value="Genomic_DNA"/>
</dbReference>
<reference evidence="2" key="1">
    <citation type="submission" date="2016-03" db="EMBL/GenBank/DDBJ databases">
        <title>Updated assembly of Pseudogymnoascus destructans, the fungus causing white-nose syndrome of bats.</title>
        <authorList>
            <person name="Palmer J.M."/>
            <person name="Drees K.P."/>
            <person name="Foster J.T."/>
            <person name="Lindner D.L."/>
        </authorList>
    </citation>
    <scope>NUCLEOTIDE SEQUENCE [LARGE SCALE GENOMIC DNA]</scope>
    <source>
        <strain evidence="2">20631-21</strain>
    </source>
</reference>
<dbReference type="RefSeq" id="XP_024320403.1">
    <property type="nucleotide sequence ID" value="XM_024471985.1"/>
</dbReference>
<evidence type="ECO:0000256" key="1">
    <source>
        <dbReference type="SAM" id="SignalP"/>
    </source>
</evidence>
<feature type="signal peptide" evidence="1">
    <location>
        <begin position="1"/>
        <end position="30"/>
    </location>
</feature>
<dbReference type="AlphaFoldDB" id="A0A177A1E3"/>
<dbReference type="GeneID" id="36291474"/>
<feature type="chain" id="PRO_5008056278" evidence="1">
    <location>
        <begin position="31"/>
        <end position="343"/>
    </location>
</feature>
<dbReference type="VEuPathDB" id="FungiDB:GMDG_05645"/>
<evidence type="ECO:0000313" key="2">
    <source>
        <dbReference type="EMBL" id="OAF55101.1"/>
    </source>
</evidence>
<dbReference type="OrthoDB" id="3439485at2759"/>
<name>A0A177A1E3_9PEZI</name>
<protein>
    <submittedName>
        <fullName evidence="2">Uncharacterized protein</fullName>
    </submittedName>
</protein>